<dbReference type="PATRIC" id="fig|1603606.3.peg.2738"/>
<reference evidence="5 6" key="1">
    <citation type="submission" date="2015-07" db="EMBL/GenBank/DDBJ databases">
        <title>Isolation and Genomic Characterization of a Novel Halophilic Metal-Reducing Deltaproteobacterium from the Deep Subsurface.</title>
        <authorList>
            <person name="Badalamenti J.P."/>
            <person name="Summers Z.M."/>
            <person name="Gralnick J.A."/>
            <person name="Bond D.R."/>
        </authorList>
    </citation>
    <scope>NUCLEOTIDE SEQUENCE [LARGE SCALE GENOMIC DNA]</scope>
    <source>
        <strain evidence="5 6">WTL</strain>
    </source>
</reference>
<dbReference type="NCBIfam" id="TIGR02595">
    <property type="entry name" value="PEP_CTERM"/>
    <property type="match status" value="1"/>
</dbReference>
<feature type="compositionally biased region" description="Gly residues" evidence="3">
    <location>
        <begin position="271"/>
        <end position="284"/>
    </location>
</feature>
<proteinExistence type="inferred from homology"/>
<evidence type="ECO:0000256" key="2">
    <source>
        <dbReference type="ARBA" id="ARBA00022729"/>
    </source>
</evidence>
<evidence type="ECO:0000259" key="4">
    <source>
        <dbReference type="Pfam" id="PF07589"/>
    </source>
</evidence>
<dbReference type="EMBL" id="CP010802">
    <property type="protein sequence ID" value="ALC17282.1"/>
    <property type="molecule type" value="Genomic_DNA"/>
</dbReference>
<organism evidence="5 6">
    <name type="scientific">Desulfuromonas soudanensis</name>
    <dbReference type="NCBI Taxonomy" id="1603606"/>
    <lineage>
        <taxon>Bacteria</taxon>
        <taxon>Pseudomonadati</taxon>
        <taxon>Thermodesulfobacteriota</taxon>
        <taxon>Desulfuromonadia</taxon>
        <taxon>Desulfuromonadales</taxon>
        <taxon>Desulfuromonadaceae</taxon>
        <taxon>Desulfuromonas</taxon>
    </lineage>
</organism>
<evidence type="ECO:0000313" key="6">
    <source>
        <dbReference type="Proteomes" id="UP000057158"/>
    </source>
</evidence>
<protein>
    <submittedName>
        <fullName evidence="5">PEP-CTERM domain protein</fullName>
    </submittedName>
</protein>
<dbReference type="KEGG" id="des:DSOUD_2529"/>
<dbReference type="AlphaFoldDB" id="A0A0M4DJJ6"/>
<evidence type="ECO:0000256" key="1">
    <source>
        <dbReference type="ARBA" id="ARBA00005445"/>
    </source>
</evidence>
<dbReference type="Pfam" id="PF07589">
    <property type="entry name" value="PEP-CTERM"/>
    <property type="match status" value="1"/>
</dbReference>
<name>A0A0M4DJJ6_9BACT</name>
<gene>
    <name evidence="5" type="ORF">DSOUD_2529</name>
</gene>
<sequence length="316" mass="31664">MKTSSAKATRMSRGGERPVIKGKLLILFAGAALALFLSPPEATATAYLGTAQDFAVLGASTVTNTGSTTIYGSVGVYPGSAITGFPPAVVTGGSIHTTDGVAQQAQNDALTAYTTLAALPFTNNLTGQDLGGLTLTPGVYSFDTSAQLTGSLTLDFLGDPNADFIFQIGTALTTASVSSVDVLNGGAFNGIYWLMGVTGGSGTGSATLGTSTTFAGNLIALDSITLTTTADILCGRAIALNGAVTMDSNRISNNNTAEDFGTGRSDFGSIGFSGGTGDTGGNGGEPAPVPEPSTLLLLGAGMAGLVVFRKRFNKKA</sequence>
<dbReference type="Proteomes" id="UP000057158">
    <property type="component" value="Chromosome"/>
</dbReference>
<dbReference type="STRING" id="1603606.DSOUD_2529"/>
<evidence type="ECO:0000256" key="3">
    <source>
        <dbReference type="SAM" id="MobiDB-lite"/>
    </source>
</evidence>
<keyword evidence="2" id="KW-0732">Signal</keyword>
<dbReference type="InterPro" id="IPR021884">
    <property type="entry name" value="Ice-bd_prot"/>
</dbReference>
<evidence type="ECO:0000313" key="5">
    <source>
        <dbReference type="EMBL" id="ALC17282.1"/>
    </source>
</evidence>
<accession>A0A0M4DJJ6</accession>
<feature type="region of interest" description="Disordered" evidence="3">
    <location>
        <begin position="271"/>
        <end position="292"/>
    </location>
</feature>
<feature type="domain" description="Ice-binding protein C-terminal" evidence="4">
    <location>
        <begin position="288"/>
        <end position="311"/>
    </location>
</feature>
<dbReference type="Pfam" id="PF11999">
    <property type="entry name" value="Ice_binding"/>
    <property type="match status" value="1"/>
</dbReference>
<keyword evidence="6" id="KW-1185">Reference proteome</keyword>
<comment type="similarity">
    <text evidence="1">Belongs to the ice-binding protein family.</text>
</comment>
<dbReference type="InterPro" id="IPR013424">
    <property type="entry name" value="Ice-binding_C"/>
</dbReference>